<dbReference type="InterPro" id="IPR001732">
    <property type="entry name" value="UDP-Glc/GDP-Man_DH_N"/>
</dbReference>
<comment type="caution">
    <text evidence="10">The sequence shown here is derived from an EMBL/GenBank/DDBJ whole genome shotgun (WGS) entry which is preliminary data.</text>
</comment>
<name>A0A938YMR7_9ARCH</name>
<dbReference type="SUPFAM" id="SSF51735">
    <property type="entry name" value="NAD(P)-binding Rossmann-fold domains"/>
    <property type="match status" value="1"/>
</dbReference>
<feature type="domain" description="UDP-glucose/GDP-mannose dehydrogenase C-terminal" evidence="9">
    <location>
        <begin position="321"/>
        <end position="414"/>
    </location>
</feature>
<dbReference type="PIRSF" id="PIRSF000124">
    <property type="entry name" value="UDPglc_GDPman_dh"/>
    <property type="match status" value="1"/>
</dbReference>
<dbReference type="NCBIfam" id="TIGR03026">
    <property type="entry name" value="NDP-sugDHase"/>
    <property type="match status" value="1"/>
</dbReference>
<evidence type="ECO:0000259" key="9">
    <source>
        <dbReference type="SMART" id="SM00984"/>
    </source>
</evidence>
<sequence length="429" mass="47296">MAKKVVCVVGLGYVGLPLALLCAEKGFRVKGLDSDRKKVALIARGKSPIKDKELERKVKKLRRKISASASAKDALQDSDIIVVCVPTPAKGSKPDLRPLKAACMSIAKHFPAGKKPLLVIESTVYPGTVRHVVKPIIEGKKLEAGKDFFLAHCPERIDPGNRKWQLKNIPRVFAALTPKGKARGLAFYKKILNAKVICLANLEEAEAVKVVENTFRDINIAFVNELAKSFEMMGIDLSEVLKGASSKPFGFMPFWPGPGVGGHCISQDPYYLIARAQESGFTHRFLQLAREINNSMPKHVVSLIMKSLRSAGIKPKKAKVVVLGLSYKPDVDDSRESPAIKVIELLRRRGVNPVSHDPFLLKMSNAKSFAKAVKNADCVVVATHHSQFIKRLTPAFLKRNKVRAVIDARNVLDKDGIIKKEILYFGIGR</sequence>
<dbReference type="GO" id="GO:0089714">
    <property type="term" value="F:UDP-N-acetyl-D-mannosamine dehydrogenase activity"/>
    <property type="evidence" value="ECO:0007669"/>
    <property type="project" value="UniProtKB-EC"/>
</dbReference>
<protein>
    <recommendedName>
        <fullName evidence="3">UDP-N-acetyl-D-mannosamine dehydrogenase</fullName>
        <ecNumber evidence="2">1.1.1.336</ecNumber>
    </recommendedName>
    <alternativeName>
        <fullName evidence="6">UDP-ManNAc 6-dehydrogenase</fullName>
    </alternativeName>
</protein>
<evidence type="ECO:0000256" key="4">
    <source>
        <dbReference type="ARBA" id="ARBA00023002"/>
    </source>
</evidence>
<dbReference type="EMBL" id="JAFGDB010000017">
    <property type="protein sequence ID" value="MBN2067043.1"/>
    <property type="molecule type" value="Genomic_DNA"/>
</dbReference>
<gene>
    <name evidence="10" type="ORF">JW744_01090</name>
</gene>
<evidence type="ECO:0000313" key="11">
    <source>
        <dbReference type="Proteomes" id="UP000809243"/>
    </source>
</evidence>
<keyword evidence="5" id="KW-0520">NAD</keyword>
<dbReference type="SUPFAM" id="SSF52413">
    <property type="entry name" value="UDP-glucose/GDP-mannose dehydrogenase C-terminal domain"/>
    <property type="match status" value="1"/>
</dbReference>
<dbReference type="InterPro" id="IPR028359">
    <property type="entry name" value="UDP_ManNAc/GlcNAc_DH"/>
</dbReference>
<reference evidence="10" key="1">
    <citation type="submission" date="2021-01" db="EMBL/GenBank/DDBJ databases">
        <title>Active Sulfur Cycling in an Early Earth Analoge.</title>
        <authorList>
            <person name="Hahn C.R."/>
            <person name="Youssef N.H."/>
            <person name="Elshahed M."/>
        </authorList>
    </citation>
    <scope>NUCLEOTIDE SEQUENCE</scope>
    <source>
        <strain evidence="10">Zod_Metabat.1151</strain>
    </source>
</reference>
<evidence type="ECO:0000256" key="1">
    <source>
        <dbReference type="ARBA" id="ARBA00006601"/>
    </source>
</evidence>
<dbReference type="PANTHER" id="PTHR43491">
    <property type="entry name" value="UDP-N-ACETYL-D-MANNOSAMINE DEHYDROGENASE"/>
    <property type="match status" value="1"/>
</dbReference>
<dbReference type="InterPro" id="IPR008927">
    <property type="entry name" value="6-PGluconate_DH-like_C_sf"/>
</dbReference>
<evidence type="ECO:0000256" key="8">
    <source>
        <dbReference type="PIRNR" id="PIRNR000124"/>
    </source>
</evidence>
<dbReference type="Proteomes" id="UP000809243">
    <property type="component" value="Unassembled WGS sequence"/>
</dbReference>
<dbReference type="Pfam" id="PF03720">
    <property type="entry name" value="UDPG_MGDP_dh_C"/>
    <property type="match status" value="1"/>
</dbReference>
<dbReference type="SMART" id="SM00984">
    <property type="entry name" value="UDPG_MGDP_dh_C"/>
    <property type="match status" value="1"/>
</dbReference>
<dbReference type="InterPro" id="IPR036220">
    <property type="entry name" value="UDP-Glc/GDP-Man_DH_C_sf"/>
</dbReference>
<dbReference type="PIRSF" id="PIRSF500136">
    <property type="entry name" value="UDP_ManNAc_DH"/>
    <property type="match status" value="1"/>
</dbReference>
<proteinExistence type="inferred from homology"/>
<evidence type="ECO:0000256" key="5">
    <source>
        <dbReference type="ARBA" id="ARBA00023027"/>
    </source>
</evidence>
<evidence type="ECO:0000256" key="6">
    <source>
        <dbReference type="ARBA" id="ARBA00030172"/>
    </source>
</evidence>
<accession>A0A938YMR7</accession>
<evidence type="ECO:0000256" key="2">
    <source>
        <dbReference type="ARBA" id="ARBA00012935"/>
    </source>
</evidence>
<dbReference type="GO" id="GO:0000271">
    <property type="term" value="P:polysaccharide biosynthetic process"/>
    <property type="evidence" value="ECO:0007669"/>
    <property type="project" value="InterPro"/>
</dbReference>
<dbReference type="InterPro" id="IPR036291">
    <property type="entry name" value="NAD(P)-bd_dom_sf"/>
</dbReference>
<dbReference type="InterPro" id="IPR014027">
    <property type="entry name" value="UDP-Glc/GDP-Man_DH_C"/>
</dbReference>
<comment type="similarity">
    <text evidence="1 8">Belongs to the UDP-glucose/GDP-mannose dehydrogenase family.</text>
</comment>
<dbReference type="EC" id="1.1.1.336" evidence="2"/>
<dbReference type="GO" id="GO:0016628">
    <property type="term" value="F:oxidoreductase activity, acting on the CH-CH group of donors, NAD or NADP as acceptor"/>
    <property type="evidence" value="ECO:0007669"/>
    <property type="project" value="InterPro"/>
</dbReference>
<dbReference type="AlphaFoldDB" id="A0A938YMR7"/>
<dbReference type="InterPro" id="IPR017476">
    <property type="entry name" value="UDP-Glc/GDP-Man"/>
</dbReference>
<evidence type="ECO:0000313" key="10">
    <source>
        <dbReference type="EMBL" id="MBN2067043.1"/>
    </source>
</evidence>
<comment type="catalytic activity">
    <reaction evidence="7">
        <text>UDP-N-acetyl-alpha-D-mannosamine + 2 NAD(+) + H2O = UDP-N-acetyl-alpha-D-mannosaminouronate + 2 NADH + 3 H(+)</text>
        <dbReference type="Rhea" id="RHEA:25780"/>
        <dbReference type="ChEBI" id="CHEBI:15377"/>
        <dbReference type="ChEBI" id="CHEBI:15378"/>
        <dbReference type="ChEBI" id="CHEBI:57540"/>
        <dbReference type="ChEBI" id="CHEBI:57945"/>
        <dbReference type="ChEBI" id="CHEBI:68623"/>
        <dbReference type="ChEBI" id="CHEBI:70731"/>
        <dbReference type="EC" id="1.1.1.336"/>
    </reaction>
</comment>
<dbReference type="GO" id="GO:0051287">
    <property type="term" value="F:NAD binding"/>
    <property type="evidence" value="ECO:0007669"/>
    <property type="project" value="InterPro"/>
</dbReference>
<dbReference type="Pfam" id="PF03721">
    <property type="entry name" value="UDPG_MGDP_dh_N"/>
    <property type="match status" value="1"/>
</dbReference>
<dbReference type="SUPFAM" id="SSF48179">
    <property type="entry name" value="6-phosphogluconate dehydrogenase C-terminal domain-like"/>
    <property type="match status" value="1"/>
</dbReference>
<organism evidence="10 11">
    <name type="scientific">Candidatus Iainarchaeum sp</name>
    <dbReference type="NCBI Taxonomy" id="3101447"/>
    <lineage>
        <taxon>Archaea</taxon>
        <taxon>Candidatus Iainarchaeota</taxon>
        <taxon>Candidatus Iainarchaeia</taxon>
        <taxon>Candidatus Iainarchaeales</taxon>
        <taxon>Candidatus Iainarchaeaceae</taxon>
        <taxon>Candidatus Iainarchaeum</taxon>
    </lineage>
</organism>
<evidence type="ECO:0000256" key="7">
    <source>
        <dbReference type="ARBA" id="ARBA00049130"/>
    </source>
</evidence>
<dbReference type="Pfam" id="PF00984">
    <property type="entry name" value="UDPG_MGDP_dh"/>
    <property type="match status" value="1"/>
</dbReference>
<dbReference type="PANTHER" id="PTHR43491:SF2">
    <property type="entry name" value="UDP-N-ACETYL-D-MANNOSAMINE DEHYDROGENASE"/>
    <property type="match status" value="1"/>
</dbReference>
<keyword evidence="4" id="KW-0560">Oxidoreductase</keyword>
<evidence type="ECO:0000256" key="3">
    <source>
        <dbReference type="ARBA" id="ARBA00016796"/>
    </source>
</evidence>
<dbReference type="Gene3D" id="3.40.50.720">
    <property type="entry name" value="NAD(P)-binding Rossmann-like Domain"/>
    <property type="match status" value="2"/>
</dbReference>
<dbReference type="InterPro" id="IPR014026">
    <property type="entry name" value="UDP-Glc/GDP-Man_DH_dimer"/>
</dbReference>